<protein>
    <submittedName>
        <fullName evidence="4">Ribosomal protein S18 acetylase RimI-like enzyme</fullName>
    </submittedName>
</protein>
<dbReference type="InterPro" id="IPR016181">
    <property type="entry name" value="Acyl_CoA_acyltransferase"/>
</dbReference>
<feature type="domain" description="N-acetyltransferase" evidence="3">
    <location>
        <begin position="181"/>
        <end position="313"/>
    </location>
</feature>
<dbReference type="Proteomes" id="UP000519439">
    <property type="component" value="Unassembled WGS sequence"/>
</dbReference>
<keyword evidence="4" id="KW-0687">Ribonucleoprotein</keyword>
<dbReference type="Pfam" id="PF00583">
    <property type="entry name" value="Acetyltransf_1"/>
    <property type="match status" value="1"/>
</dbReference>
<keyword evidence="5" id="KW-1185">Reference proteome</keyword>
<dbReference type="InterPro" id="IPR050680">
    <property type="entry name" value="YpeA/RimI_acetyltransf"/>
</dbReference>
<accession>A0A7W6IFF5</accession>
<dbReference type="InterPro" id="IPR000182">
    <property type="entry name" value="GNAT_dom"/>
</dbReference>
<gene>
    <name evidence="4" type="ORF">GGR34_002120</name>
</gene>
<dbReference type="Gene3D" id="3.40.630.30">
    <property type="match status" value="2"/>
</dbReference>
<dbReference type="SUPFAM" id="SSF55729">
    <property type="entry name" value="Acyl-CoA N-acyltransferases (Nat)"/>
    <property type="match status" value="2"/>
</dbReference>
<keyword evidence="4" id="KW-0689">Ribosomal protein</keyword>
<organism evidence="4 5">
    <name type="scientific">Microvirga flocculans</name>
    <dbReference type="NCBI Taxonomy" id="217168"/>
    <lineage>
        <taxon>Bacteria</taxon>
        <taxon>Pseudomonadati</taxon>
        <taxon>Pseudomonadota</taxon>
        <taxon>Alphaproteobacteria</taxon>
        <taxon>Hyphomicrobiales</taxon>
        <taxon>Methylobacteriaceae</taxon>
        <taxon>Microvirga</taxon>
    </lineage>
</organism>
<reference evidence="4 5" key="1">
    <citation type="submission" date="2020-08" db="EMBL/GenBank/DDBJ databases">
        <title>Genomic Encyclopedia of Type Strains, Phase IV (KMG-IV): sequencing the most valuable type-strain genomes for metagenomic binning, comparative biology and taxonomic classification.</title>
        <authorList>
            <person name="Goeker M."/>
        </authorList>
    </citation>
    <scope>NUCLEOTIDE SEQUENCE [LARGE SCALE GENOMIC DNA]</scope>
    <source>
        <strain evidence="4 5">DSM 15743</strain>
    </source>
</reference>
<name>A0A7W6IFF5_9HYPH</name>
<evidence type="ECO:0000259" key="3">
    <source>
        <dbReference type="PROSITE" id="PS51186"/>
    </source>
</evidence>
<evidence type="ECO:0000256" key="2">
    <source>
        <dbReference type="ARBA" id="ARBA00023315"/>
    </source>
</evidence>
<keyword evidence="2" id="KW-0012">Acyltransferase</keyword>
<evidence type="ECO:0000256" key="1">
    <source>
        <dbReference type="ARBA" id="ARBA00022679"/>
    </source>
</evidence>
<evidence type="ECO:0000313" key="5">
    <source>
        <dbReference type="Proteomes" id="UP000519439"/>
    </source>
</evidence>
<dbReference type="GO" id="GO:0016747">
    <property type="term" value="F:acyltransferase activity, transferring groups other than amino-acyl groups"/>
    <property type="evidence" value="ECO:0007669"/>
    <property type="project" value="InterPro"/>
</dbReference>
<sequence length="313" mass="34156">MASVELAFFLSCHRDRHPIQTNSLETLPMSLPSGVVSHPALTFTTTALAEIMTACFEGYVIPQAINGDMFNARFRREALDLRASRVLMEGDHPVAIILVARRGWTARIAAMGIVPAYRAKGLGRRALGDVIHELRELGDRRLMLEVIDTNEPAVRLYSSLGFKVRRRLIGYRRPASAATLSTALELTEIDPLSIARKVAEEGPPDLPWFLAAETLATMAAPARGLSLAGEAFAIVEPTPQPSGLALRTIIVNRNARRRGLGQAMISALAATHPGQDLLMTANVPEDLARAFMAYMGFERTPIGQFEMDVDLTA</sequence>
<dbReference type="GO" id="GO:0005840">
    <property type="term" value="C:ribosome"/>
    <property type="evidence" value="ECO:0007669"/>
    <property type="project" value="UniProtKB-KW"/>
</dbReference>
<dbReference type="EMBL" id="JACIDC010000006">
    <property type="protein sequence ID" value="MBB4040467.1"/>
    <property type="molecule type" value="Genomic_DNA"/>
</dbReference>
<comment type="caution">
    <text evidence="4">The sequence shown here is derived from an EMBL/GenBank/DDBJ whole genome shotgun (WGS) entry which is preliminary data.</text>
</comment>
<proteinExistence type="predicted"/>
<feature type="domain" description="N-acetyltransferase" evidence="3">
    <location>
        <begin position="35"/>
        <end position="185"/>
    </location>
</feature>
<dbReference type="PANTHER" id="PTHR43420">
    <property type="entry name" value="ACETYLTRANSFERASE"/>
    <property type="match status" value="1"/>
</dbReference>
<dbReference type="AlphaFoldDB" id="A0A7W6IFF5"/>
<evidence type="ECO:0000313" key="4">
    <source>
        <dbReference type="EMBL" id="MBB4040467.1"/>
    </source>
</evidence>
<dbReference type="PANTHER" id="PTHR43420:SF12">
    <property type="entry name" value="N-ACETYLTRANSFERASE DOMAIN-CONTAINING PROTEIN"/>
    <property type="match status" value="1"/>
</dbReference>
<dbReference type="CDD" id="cd04301">
    <property type="entry name" value="NAT_SF"/>
    <property type="match status" value="1"/>
</dbReference>
<keyword evidence="1" id="KW-0808">Transferase</keyword>
<dbReference type="PROSITE" id="PS51186">
    <property type="entry name" value="GNAT"/>
    <property type="match status" value="2"/>
</dbReference>